<evidence type="ECO:0000313" key="13">
    <source>
        <dbReference type="EMBL" id="SPP65201.1"/>
    </source>
</evidence>
<dbReference type="PANTHER" id="PTHR30034">
    <property type="entry name" value="FLAGELLAR MOTOR SWITCH PROTEIN FLIM"/>
    <property type="match status" value="1"/>
</dbReference>
<evidence type="ECO:0000256" key="4">
    <source>
        <dbReference type="ARBA" id="ARBA00021898"/>
    </source>
</evidence>
<evidence type="ECO:0000256" key="2">
    <source>
        <dbReference type="ARBA" id="ARBA00004202"/>
    </source>
</evidence>
<keyword evidence="13" id="KW-0282">Flagellum</keyword>
<dbReference type="PRINTS" id="PR00955">
    <property type="entry name" value="FLGMOTORFLIM"/>
</dbReference>
<dbReference type="Pfam" id="PF02154">
    <property type="entry name" value="FliM"/>
    <property type="match status" value="1"/>
</dbReference>
<keyword evidence="13" id="KW-0969">Cilium</keyword>
<evidence type="ECO:0000259" key="12">
    <source>
        <dbReference type="Pfam" id="PF01052"/>
    </source>
</evidence>
<keyword evidence="5" id="KW-1003">Cell membrane</keyword>
<evidence type="ECO:0000256" key="3">
    <source>
        <dbReference type="ARBA" id="ARBA00011049"/>
    </source>
</evidence>
<dbReference type="Pfam" id="PF01052">
    <property type="entry name" value="FliMN_C"/>
    <property type="match status" value="1"/>
</dbReference>
<dbReference type="AlphaFoldDB" id="A0A330L7H7"/>
<keyword evidence="6" id="KW-0145">Chemotaxis</keyword>
<keyword evidence="13" id="KW-0966">Cell projection</keyword>
<evidence type="ECO:0000256" key="9">
    <source>
        <dbReference type="ARBA" id="ARBA00023143"/>
    </source>
</evidence>
<evidence type="ECO:0000256" key="8">
    <source>
        <dbReference type="ARBA" id="ARBA00023136"/>
    </source>
</evidence>
<keyword evidence="8" id="KW-0472">Membrane</keyword>
<dbReference type="Gene3D" id="3.40.1550.10">
    <property type="entry name" value="CheC-like"/>
    <property type="match status" value="1"/>
</dbReference>
<gene>
    <name evidence="13" type="primary">fliM</name>
    <name evidence="13" type="ORF">NITLEN_30115</name>
</gene>
<dbReference type="CDD" id="cd17908">
    <property type="entry name" value="FliM"/>
    <property type="match status" value="1"/>
</dbReference>
<comment type="function">
    <text evidence="10">FliM is one of three proteins (FliG, FliN, FliM) that forms the rotor-mounted switch complex (C ring), located at the base of the basal body. This complex interacts with the CheY and CheZ chemotaxis proteins, in addition to contacting components of the motor that determine the direction of flagellar rotation.</text>
</comment>
<dbReference type="InterPro" id="IPR001543">
    <property type="entry name" value="FliN-like_C"/>
</dbReference>
<keyword evidence="14" id="KW-1185">Reference proteome</keyword>
<evidence type="ECO:0000256" key="7">
    <source>
        <dbReference type="ARBA" id="ARBA00022779"/>
    </source>
</evidence>
<dbReference type="PANTHER" id="PTHR30034:SF6">
    <property type="entry name" value="YOP PROTEINS TRANSLOCATION PROTEIN Q"/>
    <property type="match status" value="1"/>
</dbReference>
<accession>A0A330L7H7</accession>
<dbReference type="InterPro" id="IPR036429">
    <property type="entry name" value="SpoA-like_sf"/>
</dbReference>
<name>A0A330L7H7_9BACT</name>
<comment type="subcellular location">
    <subcellularLocation>
        <location evidence="1">Bacterial flagellum basal body</location>
    </subcellularLocation>
    <subcellularLocation>
        <location evidence="2">Cell membrane</location>
        <topology evidence="2">Peripheral membrane protein</topology>
    </subcellularLocation>
</comment>
<evidence type="ECO:0000256" key="1">
    <source>
        <dbReference type="ARBA" id="ARBA00004117"/>
    </source>
</evidence>
<dbReference type="GO" id="GO:0005886">
    <property type="term" value="C:plasma membrane"/>
    <property type="evidence" value="ECO:0007669"/>
    <property type="project" value="UniProtKB-SubCell"/>
</dbReference>
<reference evidence="14" key="1">
    <citation type="submission" date="2018-04" db="EMBL/GenBank/DDBJ databases">
        <authorList>
            <person name="Lucker S."/>
            <person name="Sakoula D."/>
        </authorList>
    </citation>
    <scope>NUCLEOTIDE SEQUENCE [LARGE SCALE GENOMIC DNA]</scope>
</reference>
<dbReference type="GO" id="GO:0050918">
    <property type="term" value="P:positive chemotaxis"/>
    <property type="evidence" value="ECO:0007669"/>
    <property type="project" value="TreeGrafter"/>
</dbReference>
<dbReference type="GO" id="GO:0009425">
    <property type="term" value="C:bacterial-type flagellum basal body"/>
    <property type="evidence" value="ECO:0007669"/>
    <property type="project" value="UniProtKB-SubCell"/>
</dbReference>
<evidence type="ECO:0000256" key="6">
    <source>
        <dbReference type="ARBA" id="ARBA00022500"/>
    </source>
</evidence>
<sequence>MEKILSQDEIDALLNGVVSGEVETAPAAETAAEATTGVKGYDLLNQERIIRGRMPTLEMINDRFVRRQAVAWTGVLREAIEFVVVGTQVIKFGEFLKKIPMPSSLNVFHMAPLRGSGLFVMDAFLVYLLVDYFFGGKGQTHVKPEGRDFTAVQLRMIKKLLMLALADLEKAWQAIMPVKVDYVRSESNPQFAMVVTASEVVIVVTLQVIIGETTRDLFVVYPYSMLEPIKEKLYSGLVSDQLEQDGSWNSKFRDLIHECELPIAVKLGSTTVTVQDVLNFAPGDVVMLDQRPGDPLECYVEDYLKFLGSPGVFKGNHACRVTKVLA</sequence>
<dbReference type="NCBIfam" id="TIGR01397">
    <property type="entry name" value="fliM_switch"/>
    <property type="match status" value="1"/>
</dbReference>
<dbReference type="InParanoid" id="A0A330L7H7"/>
<protein>
    <recommendedName>
        <fullName evidence="4 11">Flagellar motor switch protein FliM</fullName>
    </recommendedName>
</protein>
<keyword evidence="9" id="KW-0975">Bacterial flagellum</keyword>
<dbReference type="OrthoDB" id="9806941at2"/>
<dbReference type="InterPro" id="IPR028976">
    <property type="entry name" value="CheC-like_sf"/>
</dbReference>
<proteinExistence type="inferred from homology"/>
<evidence type="ECO:0000256" key="11">
    <source>
        <dbReference type="NCBIfam" id="TIGR01397"/>
    </source>
</evidence>
<dbReference type="GO" id="GO:0003774">
    <property type="term" value="F:cytoskeletal motor activity"/>
    <property type="evidence" value="ECO:0007669"/>
    <property type="project" value="InterPro"/>
</dbReference>
<evidence type="ECO:0000313" key="14">
    <source>
        <dbReference type="Proteomes" id="UP000248168"/>
    </source>
</evidence>
<evidence type="ECO:0000256" key="5">
    <source>
        <dbReference type="ARBA" id="ARBA00022475"/>
    </source>
</evidence>
<feature type="domain" description="Flagellar motor switch protein FliN-like C-terminal" evidence="12">
    <location>
        <begin position="255"/>
        <end position="325"/>
    </location>
</feature>
<dbReference type="GO" id="GO:0071978">
    <property type="term" value="P:bacterial-type flagellum-dependent swarming motility"/>
    <property type="evidence" value="ECO:0007669"/>
    <property type="project" value="TreeGrafter"/>
</dbReference>
<dbReference type="Proteomes" id="UP000248168">
    <property type="component" value="Unassembled WGS sequence"/>
</dbReference>
<keyword evidence="7" id="KW-0283">Flagellar rotation</keyword>
<comment type="similarity">
    <text evidence="3">Belongs to the FliM family.</text>
</comment>
<organism evidence="13 14">
    <name type="scientific">Nitrospira lenta</name>
    <dbReference type="NCBI Taxonomy" id="1436998"/>
    <lineage>
        <taxon>Bacteria</taxon>
        <taxon>Pseudomonadati</taxon>
        <taxon>Nitrospirota</taxon>
        <taxon>Nitrospiria</taxon>
        <taxon>Nitrospirales</taxon>
        <taxon>Nitrospiraceae</taxon>
        <taxon>Nitrospira</taxon>
    </lineage>
</organism>
<dbReference type="SUPFAM" id="SSF101801">
    <property type="entry name" value="Surface presentation of antigens (SPOA)"/>
    <property type="match status" value="1"/>
</dbReference>
<dbReference type="SUPFAM" id="SSF103039">
    <property type="entry name" value="CheC-like"/>
    <property type="match status" value="1"/>
</dbReference>
<dbReference type="RefSeq" id="WP_121989520.1">
    <property type="nucleotide sequence ID" value="NZ_OUNR01000016.1"/>
</dbReference>
<dbReference type="Gene3D" id="2.30.330.10">
    <property type="entry name" value="SpoA-like"/>
    <property type="match status" value="1"/>
</dbReference>
<dbReference type="EMBL" id="OUNR01000016">
    <property type="protein sequence ID" value="SPP65201.1"/>
    <property type="molecule type" value="Genomic_DNA"/>
</dbReference>
<dbReference type="PIRSF" id="PIRSF002888">
    <property type="entry name" value="FliM"/>
    <property type="match status" value="1"/>
</dbReference>
<dbReference type="InterPro" id="IPR001689">
    <property type="entry name" value="Flag_FliM"/>
</dbReference>
<evidence type="ECO:0000256" key="10">
    <source>
        <dbReference type="ARBA" id="ARBA00025044"/>
    </source>
</evidence>
<dbReference type="FunCoup" id="A0A330L7H7">
    <property type="interactions" value="69"/>
</dbReference>